<protein>
    <submittedName>
        <fullName evidence="1">Uncharacterized protein</fullName>
    </submittedName>
</protein>
<evidence type="ECO:0000313" key="2">
    <source>
        <dbReference type="Proteomes" id="UP001152523"/>
    </source>
</evidence>
<proteinExistence type="predicted"/>
<keyword evidence="2" id="KW-1185">Reference proteome</keyword>
<gene>
    <name evidence="1" type="ORF">CEPIT_LOCUS9916</name>
</gene>
<dbReference type="Proteomes" id="UP001152523">
    <property type="component" value="Unassembled WGS sequence"/>
</dbReference>
<accession>A0AAV0CWB7</accession>
<dbReference type="EMBL" id="CAMAPF010000056">
    <property type="protein sequence ID" value="CAH9086748.1"/>
    <property type="molecule type" value="Genomic_DNA"/>
</dbReference>
<comment type="caution">
    <text evidence="1">The sequence shown here is derived from an EMBL/GenBank/DDBJ whole genome shotgun (WGS) entry which is preliminary data.</text>
</comment>
<organism evidence="1 2">
    <name type="scientific">Cuscuta epithymum</name>
    <dbReference type="NCBI Taxonomy" id="186058"/>
    <lineage>
        <taxon>Eukaryota</taxon>
        <taxon>Viridiplantae</taxon>
        <taxon>Streptophyta</taxon>
        <taxon>Embryophyta</taxon>
        <taxon>Tracheophyta</taxon>
        <taxon>Spermatophyta</taxon>
        <taxon>Magnoliopsida</taxon>
        <taxon>eudicotyledons</taxon>
        <taxon>Gunneridae</taxon>
        <taxon>Pentapetalae</taxon>
        <taxon>asterids</taxon>
        <taxon>lamiids</taxon>
        <taxon>Solanales</taxon>
        <taxon>Convolvulaceae</taxon>
        <taxon>Cuscuteae</taxon>
        <taxon>Cuscuta</taxon>
        <taxon>Cuscuta subgen. Cuscuta</taxon>
    </lineage>
</organism>
<dbReference type="AlphaFoldDB" id="A0AAV0CWB7"/>
<name>A0AAV0CWB7_9ASTE</name>
<sequence>MKKGVQDLNIQIYNVDGRNYRLQPRILKCPTLTLTVAMKEVMVIEVCFAIALPMENTNQVVVFSLRTWIWDLFVPFIFYLRKVFKFFFYTAEGKPPKSVG</sequence>
<reference evidence="1" key="1">
    <citation type="submission" date="2022-07" db="EMBL/GenBank/DDBJ databases">
        <authorList>
            <person name="Macas J."/>
            <person name="Novak P."/>
            <person name="Neumann P."/>
        </authorList>
    </citation>
    <scope>NUCLEOTIDE SEQUENCE</scope>
</reference>
<evidence type="ECO:0000313" key="1">
    <source>
        <dbReference type="EMBL" id="CAH9086748.1"/>
    </source>
</evidence>